<dbReference type="AlphaFoldDB" id="A0A6V7HB47"/>
<organism evidence="1 2">
    <name type="scientific">Heterotrigona itama</name>
    <dbReference type="NCBI Taxonomy" id="395501"/>
    <lineage>
        <taxon>Eukaryota</taxon>
        <taxon>Metazoa</taxon>
        <taxon>Ecdysozoa</taxon>
        <taxon>Arthropoda</taxon>
        <taxon>Hexapoda</taxon>
        <taxon>Insecta</taxon>
        <taxon>Pterygota</taxon>
        <taxon>Neoptera</taxon>
        <taxon>Endopterygota</taxon>
        <taxon>Hymenoptera</taxon>
        <taxon>Apocrita</taxon>
        <taxon>Aculeata</taxon>
        <taxon>Apoidea</taxon>
        <taxon>Anthophila</taxon>
        <taxon>Apidae</taxon>
        <taxon>Heterotrigona</taxon>
    </lineage>
</organism>
<gene>
    <name evidence="1" type="ORF">MHI_LOCUS712764</name>
</gene>
<keyword evidence="2" id="KW-1185">Reference proteome</keyword>
<name>A0A6V7HB47_9HYME</name>
<reference evidence="1" key="1">
    <citation type="submission" date="2020-07" db="EMBL/GenBank/DDBJ databases">
        <authorList>
            <person name="Nazaruddin N."/>
        </authorList>
    </citation>
    <scope>NUCLEOTIDE SEQUENCE</scope>
</reference>
<evidence type="ECO:0000313" key="2">
    <source>
        <dbReference type="Proteomes" id="UP000752696"/>
    </source>
</evidence>
<proteinExistence type="predicted"/>
<sequence>RLGLMTYKLLNKHWQQHLIISHYKLAAGLLRCPFFLQ</sequence>
<evidence type="ECO:0000313" key="1">
    <source>
        <dbReference type="EMBL" id="CAD1477170.1"/>
    </source>
</evidence>
<protein>
    <submittedName>
        <fullName evidence="1">Uncharacterized protein</fullName>
    </submittedName>
</protein>
<comment type="caution">
    <text evidence="1">The sequence shown here is derived from an EMBL/GenBank/DDBJ whole genome shotgun (WGS) entry which is preliminary data.</text>
</comment>
<dbReference type="Proteomes" id="UP000752696">
    <property type="component" value="Unassembled WGS sequence"/>
</dbReference>
<dbReference type="EMBL" id="CAJDYZ010009862">
    <property type="protein sequence ID" value="CAD1477170.1"/>
    <property type="molecule type" value="Genomic_DNA"/>
</dbReference>
<accession>A0A6V7HB47</accession>
<feature type="non-terminal residue" evidence="1">
    <location>
        <position position="1"/>
    </location>
</feature>